<feature type="domain" description="Protein kinase" evidence="3">
    <location>
        <begin position="908"/>
        <end position="1293"/>
    </location>
</feature>
<dbReference type="Pfam" id="PF07714">
    <property type="entry name" value="PK_Tyr_Ser-Thr"/>
    <property type="match status" value="1"/>
</dbReference>
<keyword evidence="2" id="KW-0472">Membrane</keyword>
<evidence type="ECO:0000256" key="2">
    <source>
        <dbReference type="SAM" id="Phobius"/>
    </source>
</evidence>
<organism evidence="4 5">
    <name type="scientific">Blattamonas nauphoetae</name>
    <dbReference type="NCBI Taxonomy" id="2049346"/>
    <lineage>
        <taxon>Eukaryota</taxon>
        <taxon>Metamonada</taxon>
        <taxon>Preaxostyla</taxon>
        <taxon>Oxymonadida</taxon>
        <taxon>Blattamonas</taxon>
    </lineage>
</organism>
<dbReference type="EMBL" id="JARBJD010000190">
    <property type="protein sequence ID" value="KAK2947808.1"/>
    <property type="molecule type" value="Genomic_DNA"/>
</dbReference>
<dbReference type="PROSITE" id="PS50011">
    <property type="entry name" value="PROTEIN_KINASE_DOM"/>
    <property type="match status" value="1"/>
</dbReference>
<evidence type="ECO:0000256" key="1">
    <source>
        <dbReference type="SAM" id="Coils"/>
    </source>
</evidence>
<evidence type="ECO:0000313" key="4">
    <source>
        <dbReference type="EMBL" id="KAK2947808.1"/>
    </source>
</evidence>
<name>A0ABQ9X984_9EUKA</name>
<keyword evidence="2" id="KW-1133">Transmembrane helix</keyword>
<dbReference type="Gene3D" id="1.10.510.10">
    <property type="entry name" value="Transferase(Phosphotransferase) domain 1"/>
    <property type="match status" value="1"/>
</dbReference>
<accession>A0ABQ9X984</accession>
<dbReference type="Proteomes" id="UP001281761">
    <property type="component" value="Unassembled WGS sequence"/>
</dbReference>
<dbReference type="SUPFAM" id="SSF51126">
    <property type="entry name" value="Pectin lyase-like"/>
    <property type="match status" value="1"/>
</dbReference>
<keyword evidence="1" id="KW-0175">Coiled coil</keyword>
<gene>
    <name evidence="4" type="ORF">BLNAU_17228</name>
</gene>
<dbReference type="PANTHER" id="PTHR44329">
    <property type="entry name" value="SERINE/THREONINE-PROTEIN KINASE TNNI3K-RELATED"/>
    <property type="match status" value="1"/>
</dbReference>
<dbReference type="InterPro" id="IPR051681">
    <property type="entry name" value="Ser/Thr_Kinases-Pseudokinases"/>
</dbReference>
<dbReference type="InterPro" id="IPR011050">
    <property type="entry name" value="Pectin_lyase_fold/virulence"/>
</dbReference>
<feature type="coiled-coil region" evidence="1">
    <location>
        <begin position="1011"/>
        <end position="1038"/>
    </location>
</feature>
<proteinExistence type="predicted"/>
<feature type="transmembrane region" description="Helical" evidence="2">
    <location>
        <begin position="989"/>
        <end position="1014"/>
    </location>
</feature>
<reference evidence="4 5" key="1">
    <citation type="journal article" date="2022" name="bioRxiv">
        <title>Genomics of Preaxostyla Flagellates Illuminates Evolutionary Transitions and the Path Towards Mitochondrial Loss.</title>
        <authorList>
            <person name="Novak L.V.F."/>
            <person name="Treitli S.C."/>
            <person name="Pyrih J."/>
            <person name="Halakuc P."/>
            <person name="Pipaliya S.V."/>
            <person name="Vacek V."/>
            <person name="Brzon O."/>
            <person name="Soukal P."/>
            <person name="Eme L."/>
            <person name="Dacks J.B."/>
            <person name="Karnkowska A."/>
            <person name="Elias M."/>
            <person name="Hampl V."/>
        </authorList>
    </citation>
    <scope>NUCLEOTIDE SEQUENCE [LARGE SCALE GENOMIC DNA]</scope>
    <source>
        <strain evidence="4">NAU3</strain>
        <tissue evidence="4">Gut</tissue>
    </source>
</reference>
<dbReference type="InterPro" id="IPR000719">
    <property type="entry name" value="Prot_kinase_dom"/>
</dbReference>
<dbReference type="SMART" id="SM00220">
    <property type="entry name" value="S_TKc"/>
    <property type="match status" value="1"/>
</dbReference>
<protein>
    <recommendedName>
        <fullName evidence="3">Protein kinase domain-containing protein</fullName>
    </recommendedName>
</protein>
<dbReference type="SUPFAM" id="SSF56112">
    <property type="entry name" value="Protein kinase-like (PK-like)"/>
    <property type="match status" value="1"/>
</dbReference>
<dbReference type="InterPro" id="IPR001245">
    <property type="entry name" value="Ser-Thr/Tyr_kinase_cat_dom"/>
</dbReference>
<keyword evidence="2" id="KW-0812">Transmembrane</keyword>
<comment type="caution">
    <text evidence="4">The sequence shown here is derived from an EMBL/GenBank/DDBJ whole genome shotgun (WGS) entry which is preliminary data.</text>
</comment>
<evidence type="ECO:0000259" key="3">
    <source>
        <dbReference type="PROSITE" id="PS50011"/>
    </source>
</evidence>
<dbReference type="InterPro" id="IPR011009">
    <property type="entry name" value="Kinase-like_dom_sf"/>
</dbReference>
<keyword evidence="5" id="KW-1185">Reference proteome</keyword>
<sequence>MLAAPSGIIHPTNLQSLQDIFSKHAAPSWNETQLHSIPEGTYIGSNIKILGRCLQLSGEQSSGRNSPVARIILKSESERYKNEEKVKVPTGTNCIFSLTNSTLSLETLFFSLVANSEEPGQITTETRIMRLAVVSNSMLTISESRIEVSRWTSPILISPSTSEESSASSSVVVKNCLIWNDIGEMRGVVESPAFPTLEGSVSVSIVGCSFDSETVLGKDGIGLALTPTARKSGEDIETISSLLIGCSFVNVSSIGSSHQPNLPYLNQKMLGCVVSLTSSHLSGSTIRDMNNGGSVLCSNSSFSSLLSPNTDTDQPPTFTSPNGTTTSFVDDGTEYTFDKDCGTDSTFAKFTHCHFTGANYASNSRPLTFNLYTGTISITSCSFTNHTYISSGSDDLGGGAVCIRQDAVQPSGQVSVQATNFTNITSNKNGAGMFVDISESASIVDCTFKECGTSGKPIVDAGGLYVGINVASALAIVTNLVFEGCFGANGTGGLSLRASGTPLLSDCLFKDCFIAGMGAGTAGLDAYFYGETPRQVTRLNFTDCYTPYNAGGMEFYAFCDILLTDLHFLRCKSGEEWMHSPGGGFLAWLEAPRSLTVQDCSFVDCSANGTGGAFGAWDFGSCVITDCLVKNCYSGEAGAIRLMKMYNTPSSIFLTRIAFVNNSVGPNAGPYRPLCLPENTTGFVDVSVNYINAPTQPTLSIVDCYTTCAKNSAGLHMMTELLSPDDSCTRVFDKAFNNIGPLLTEGVGVLYGPLSGRVELEMKGKMPIPSQKYEVTFQNNEDKTEVKGEVEFVDGKGTLTSPSANLNLDFSTSYTITSIVGIVPSSSSSLSNAITFPTAAWAFNLAATPSFVSFTTPTPPTLFGAKGHLVSSDQPLAYVSVMLTKEVMGSYDIVVEEEGKDITITVEFEESSKMGDSSHFVVVGKDRLLTHNTTYTIKSITPSPGTGSPFVWMNETVSFHIPHFVIVPPKEPEEPEDPKKAMSPETKKLLSWLIPLVGCLLIALLVAIIVIVLLRRRKVKAETSLKELEERTDEQVDEKIEVDMAAPENTNAEIPPQAISHSNFGPDSSLIPTDFGHQQSSKGDGRAELVEVMKCGGDFAVSTARMETTLYSVLHTQKQAVRNRTIGMQIVNGLKHLVTHRGRSDVLTQVSPHWILLDSAGNVHLKLEMNSTEAEQAALLAQKQQNPDAVGTEGGKSGMDGLRWKAPEVAAGNGQVDGQNASVFSLGLILWEIETGLVPYGEVDAIVAQKQSGTGIPPKMSDWHDEEFVALLERCLSLNPKERPTLTEVGEFLSSHKNESAVAESRNEMKTHAG</sequence>
<evidence type="ECO:0000313" key="5">
    <source>
        <dbReference type="Proteomes" id="UP001281761"/>
    </source>
</evidence>